<accession>A0A383AU20</accession>
<proteinExistence type="predicted"/>
<organism evidence="1">
    <name type="scientific">marine metagenome</name>
    <dbReference type="NCBI Taxonomy" id="408172"/>
    <lineage>
        <taxon>unclassified sequences</taxon>
        <taxon>metagenomes</taxon>
        <taxon>ecological metagenomes</taxon>
    </lineage>
</organism>
<dbReference type="EMBL" id="UINC01194806">
    <property type="protein sequence ID" value="SVE11073.1"/>
    <property type="molecule type" value="Genomic_DNA"/>
</dbReference>
<name>A0A383AU20_9ZZZZ</name>
<sequence length="25" mass="2822">MNFLEEGIPIDTPPPQLLTQVIEQV</sequence>
<dbReference type="AlphaFoldDB" id="A0A383AU20"/>
<protein>
    <submittedName>
        <fullName evidence="1">Uncharacterized protein</fullName>
    </submittedName>
</protein>
<reference evidence="1" key="1">
    <citation type="submission" date="2018-05" db="EMBL/GenBank/DDBJ databases">
        <authorList>
            <person name="Lanie J.A."/>
            <person name="Ng W.-L."/>
            <person name="Kazmierczak K.M."/>
            <person name="Andrzejewski T.M."/>
            <person name="Davidsen T.M."/>
            <person name="Wayne K.J."/>
            <person name="Tettelin H."/>
            <person name="Glass J.I."/>
            <person name="Rusch D."/>
            <person name="Podicherti R."/>
            <person name="Tsui H.-C.T."/>
            <person name="Winkler M.E."/>
        </authorList>
    </citation>
    <scope>NUCLEOTIDE SEQUENCE</scope>
</reference>
<evidence type="ECO:0000313" key="1">
    <source>
        <dbReference type="EMBL" id="SVE11073.1"/>
    </source>
</evidence>
<gene>
    <name evidence="1" type="ORF">METZ01_LOCUS463927</name>
</gene>